<name>A0A7U8C7I9_NEPCE</name>
<dbReference type="PIRSF" id="PIRSF038940">
    <property type="entry name" value="Low_specificity_LTA"/>
    <property type="match status" value="1"/>
</dbReference>
<dbReference type="RefSeq" id="WP_007020318.1">
    <property type="nucleotide sequence ID" value="NZ_CH724125.1"/>
</dbReference>
<dbReference type="Pfam" id="PF01212">
    <property type="entry name" value="Beta_elim_lyase"/>
    <property type="match status" value="1"/>
</dbReference>
<organism evidence="7 8">
    <name type="scientific">Neptuniibacter caesariensis</name>
    <dbReference type="NCBI Taxonomy" id="207954"/>
    <lineage>
        <taxon>Bacteria</taxon>
        <taxon>Pseudomonadati</taxon>
        <taxon>Pseudomonadota</taxon>
        <taxon>Gammaproteobacteria</taxon>
        <taxon>Oceanospirillales</taxon>
        <taxon>Oceanospirillaceae</taxon>
        <taxon>Neptuniibacter</taxon>
    </lineage>
</organism>
<keyword evidence="5" id="KW-0456">Lyase</keyword>
<evidence type="ECO:0000256" key="3">
    <source>
        <dbReference type="ARBA" id="ARBA00011881"/>
    </source>
</evidence>
<comment type="catalytic activity">
    <reaction evidence="5">
        <text>L-threonine = acetaldehyde + glycine</text>
        <dbReference type="Rhea" id="RHEA:19625"/>
        <dbReference type="ChEBI" id="CHEBI:15343"/>
        <dbReference type="ChEBI" id="CHEBI:57305"/>
        <dbReference type="ChEBI" id="CHEBI:57926"/>
        <dbReference type="EC" id="4.1.2.48"/>
    </reaction>
</comment>
<evidence type="ECO:0000259" key="6">
    <source>
        <dbReference type="Pfam" id="PF01212"/>
    </source>
</evidence>
<comment type="catalytic activity">
    <reaction evidence="5">
        <text>L-allo-threonine = acetaldehyde + glycine</text>
        <dbReference type="Rhea" id="RHEA:26209"/>
        <dbReference type="ChEBI" id="CHEBI:15343"/>
        <dbReference type="ChEBI" id="CHEBI:57305"/>
        <dbReference type="ChEBI" id="CHEBI:58585"/>
        <dbReference type="EC" id="4.1.2.48"/>
    </reaction>
</comment>
<gene>
    <name evidence="7" type="ORF">MED92_12811</name>
</gene>
<dbReference type="InterPro" id="IPR001597">
    <property type="entry name" value="ArAA_b-elim_lyase/Thr_aldolase"/>
</dbReference>
<proteinExistence type="inferred from homology"/>
<dbReference type="PANTHER" id="PTHR48097">
    <property type="entry name" value="L-THREONINE ALDOLASE-RELATED"/>
    <property type="match status" value="1"/>
</dbReference>
<comment type="subunit">
    <text evidence="3">Homotetramer.</text>
</comment>
<dbReference type="InterPro" id="IPR015422">
    <property type="entry name" value="PyrdxlP-dep_Trfase_small"/>
</dbReference>
<evidence type="ECO:0000313" key="8">
    <source>
        <dbReference type="Proteomes" id="UP000002171"/>
    </source>
</evidence>
<dbReference type="SUPFAM" id="SSF53383">
    <property type="entry name" value="PLP-dependent transferases"/>
    <property type="match status" value="1"/>
</dbReference>
<evidence type="ECO:0000256" key="1">
    <source>
        <dbReference type="ARBA" id="ARBA00001933"/>
    </source>
</evidence>
<dbReference type="EMBL" id="AAOW01000007">
    <property type="protein sequence ID" value="EAR61535.1"/>
    <property type="molecule type" value="Genomic_DNA"/>
</dbReference>
<evidence type="ECO:0000256" key="5">
    <source>
        <dbReference type="PIRNR" id="PIRNR038940"/>
    </source>
</evidence>
<keyword evidence="8" id="KW-1185">Reference proteome</keyword>
<dbReference type="GO" id="GO:0004793">
    <property type="term" value="F:threonine aldolase activity"/>
    <property type="evidence" value="ECO:0007669"/>
    <property type="project" value="UniProtKB-UniRule"/>
</dbReference>
<dbReference type="Gene3D" id="3.90.1150.10">
    <property type="entry name" value="Aspartate Aminotransferase, domain 1"/>
    <property type="match status" value="1"/>
</dbReference>
<dbReference type="EC" id="4.1.2.48" evidence="5"/>
<dbReference type="InterPro" id="IPR015421">
    <property type="entry name" value="PyrdxlP-dep_Trfase_major"/>
</dbReference>
<feature type="domain" description="Aromatic amino acid beta-eliminating lyase/threonine aldolase" evidence="6">
    <location>
        <begin position="10"/>
        <end position="296"/>
    </location>
</feature>
<dbReference type="PANTHER" id="PTHR48097:SF5">
    <property type="entry name" value="LOW SPECIFICITY L-THREONINE ALDOLASE"/>
    <property type="match status" value="1"/>
</dbReference>
<dbReference type="CDD" id="cd06502">
    <property type="entry name" value="TA_like"/>
    <property type="match status" value="1"/>
</dbReference>
<dbReference type="Proteomes" id="UP000002171">
    <property type="component" value="Unassembled WGS sequence"/>
</dbReference>
<protein>
    <recommendedName>
        <fullName evidence="5">L-threonine aldolase</fullName>
        <ecNumber evidence="5">4.1.2.48</ecNumber>
    </recommendedName>
</protein>
<comment type="caution">
    <text evidence="7">The sequence shown here is derived from an EMBL/GenBank/DDBJ whole genome shotgun (WGS) entry which is preliminary data.</text>
</comment>
<accession>A0A7U8C7I9</accession>
<dbReference type="InterPro" id="IPR026273">
    <property type="entry name" value="Low_specificity_L-TA_bact"/>
</dbReference>
<evidence type="ECO:0000256" key="2">
    <source>
        <dbReference type="ARBA" id="ARBA00006966"/>
    </source>
</evidence>
<comment type="similarity">
    <text evidence="2 5">Belongs to the threonine aldolase family.</text>
</comment>
<dbReference type="OrthoDB" id="9774495at2"/>
<reference evidence="7 8" key="1">
    <citation type="submission" date="2006-02" db="EMBL/GenBank/DDBJ databases">
        <authorList>
            <person name="Pinhassi J."/>
            <person name="Pedros-Alio C."/>
            <person name="Ferriera S."/>
            <person name="Johnson J."/>
            <person name="Kravitz S."/>
            <person name="Halpern A."/>
            <person name="Remington K."/>
            <person name="Beeson K."/>
            <person name="Tran B."/>
            <person name="Rogers Y.-H."/>
            <person name="Friedman R."/>
            <person name="Venter J.C."/>
        </authorList>
    </citation>
    <scope>NUCLEOTIDE SEQUENCE [LARGE SCALE GENOMIC DNA]</scope>
    <source>
        <strain evidence="7 8">MED92</strain>
    </source>
</reference>
<dbReference type="AlphaFoldDB" id="A0A7U8C7I9"/>
<dbReference type="InterPro" id="IPR015424">
    <property type="entry name" value="PyrdxlP-dep_Trfase"/>
</dbReference>
<sequence>MQNNNYKASFTSDNIASASQEVMEAMIQANQSIAQPYGSDELTAACEERFKELFECDLKVLLVPTGTAANALCLAAATPPWGSVLCHEESHINNDECGAPEFYTNGAKLVNVAGENSKISAEHLQEKAGLKKGDVHSVQPSVVSITQATESGSLYSLEEISAIGRIAKAQELKLHMDGARFANALVSLGCTPAEMTWKAGVDLLSFGATKNGVMAAEAIIVFDLSLVEELEFRRKRAGQLFSKMRFMAAQMNAYLKDDLWLHNAGHANAMAKKLADGLDRFPQIELLTEVETNILFCRLPERTIEALHSQGFSFYANRWGKGVCRFVTSFMAREEEVDDFLQAIAKLHSQ</sequence>
<evidence type="ECO:0000313" key="7">
    <source>
        <dbReference type="EMBL" id="EAR61535.1"/>
    </source>
</evidence>
<dbReference type="Gene3D" id="3.40.640.10">
    <property type="entry name" value="Type I PLP-dependent aspartate aminotransferase-like (Major domain)"/>
    <property type="match status" value="1"/>
</dbReference>
<comment type="function">
    <text evidence="5">Catalyzes the cleavage of L-allo-threonine and L-threonine to glycine and acetaldehyde.</text>
</comment>
<comment type="cofactor">
    <cofactor evidence="1 5">
        <name>pyridoxal 5'-phosphate</name>
        <dbReference type="ChEBI" id="CHEBI:597326"/>
    </cofactor>
</comment>
<evidence type="ECO:0000256" key="4">
    <source>
        <dbReference type="ARBA" id="ARBA00022898"/>
    </source>
</evidence>
<keyword evidence="4 5" id="KW-0663">Pyridoxal phosphate</keyword>
<dbReference type="GO" id="GO:0006567">
    <property type="term" value="P:L-threonine catabolic process"/>
    <property type="evidence" value="ECO:0007669"/>
    <property type="project" value="UniProtKB-UniRule"/>
</dbReference>